<keyword evidence="3" id="KW-1185">Reference proteome</keyword>
<sequence length="325" mass="36756">MMKMDIDKLGVQSLGLSLIPAVPDKFLIKYDPPKICVVYHFKDHSEKDQYWRDIPLEFNTDSTASSVTDFLFKEHSYYFDSSLVGQEQVSKLVRMIIKNKGNGAHNEDSKAALADNCETTHNKHKPNRLFDDIQKARDLGAGVGESLPKKNALEPLNHPPKGKLEPLQNKPQPADDGFDLLDIDDLSGPAKNNTNNENKPGPSKNDNIEDDYAFDFEFETPADNGGTKAETQKEEKPAAKEQKASINMEMFEKEKEKNEAQNQSKDDKDEDDWLIIEGKKYREINIEGDDNEYIMDEEGNIYDLKGVYIGTAKDGGEESEEEEDK</sequence>
<organism evidence="2 3">
    <name type="scientific">Euplotes crassus</name>
    <dbReference type="NCBI Taxonomy" id="5936"/>
    <lineage>
        <taxon>Eukaryota</taxon>
        <taxon>Sar</taxon>
        <taxon>Alveolata</taxon>
        <taxon>Ciliophora</taxon>
        <taxon>Intramacronucleata</taxon>
        <taxon>Spirotrichea</taxon>
        <taxon>Hypotrichia</taxon>
        <taxon>Euplotida</taxon>
        <taxon>Euplotidae</taxon>
        <taxon>Moneuplotes</taxon>
    </lineage>
</organism>
<feature type="compositionally biased region" description="Basic and acidic residues" evidence="1">
    <location>
        <begin position="230"/>
        <end position="243"/>
    </location>
</feature>
<feature type="compositionally biased region" description="Acidic residues" evidence="1">
    <location>
        <begin position="208"/>
        <end position="220"/>
    </location>
</feature>
<reference evidence="2" key="1">
    <citation type="submission" date="2023-07" db="EMBL/GenBank/DDBJ databases">
        <authorList>
            <consortium name="AG Swart"/>
            <person name="Singh M."/>
            <person name="Singh A."/>
            <person name="Seah K."/>
            <person name="Emmerich C."/>
        </authorList>
    </citation>
    <scope>NUCLEOTIDE SEQUENCE</scope>
    <source>
        <strain evidence="2">DP1</strain>
    </source>
</reference>
<evidence type="ECO:0000313" key="3">
    <source>
        <dbReference type="Proteomes" id="UP001295684"/>
    </source>
</evidence>
<dbReference type="EMBL" id="CAMPGE010015888">
    <property type="protein sequence ID" value="CAI2374481.1"/>
    <property type="molecule type" value="Genomic_DNA"/>
</dbReference>
<feature type="region of interest" description="Disordered" evidence="1">
    <location>
        <begin position="142"/>
        <end position="272"/>
    </location>
</feature>
<evidence type="ECO:0000256" key="1">
    <source>
        <dbReference type="SAM" id="MobiDB-lite"/>
    </source>
</evidence>
<feature type="compositionally biased region" description="Basic and acidic residues" evidence="1">
    <location>
        <begin position="250"/>
        <end position="267"/>
    </location>
</feature>
<evidence type="ECO:0000313" key="2">
    <source>
        <dbReference type="EMBL" id="CAI2374481.1"/>
    </source>
</evidence>
<protein>
    <submittedName>
        <fullName evidence="2">Uncharacterized protein</fullName>
    </submittedName>
</protein>
<dbReference type="AlphaFoldDB" id="A0AAD2CYE9"/>
<gene>
    <name evidence="2" type="ORF">ECRASSUSDP1_LOCUS15834</name>
</gene>
<dbReference type="Proteomes" id="UP001295684">
    <property type="component" value="Unassembled WGS sequence"/>
</dbReference>
<name>A0AAD2CYE9_EUPCR</name>
<feature type="compositionally biased region" description="Acidic residues" evidence="1">
    <location>
        <begin position="176"/>
        <end position="185"/>
    </location>
</feature>
<proteinExistence type="predicted"/>
<comment type="caution">
    <text evidence="2">The sequence shown here is derived from an EMBL/GenBank/DDBJ whole genome shotgun (WGS) entry which is preliminary data.</text>
</comment>
<accession>A0AAD2CYE9</accession>